<comment type="caution">
    <text evidence="2">The sequence shown here is derived from an EMBL/GenBank/DDBJ whole genome shotgun (WGS) entry which is preliminary data.</text>
</comment>
<evidence type="ECO:0000313" key="3">
    <source>
        <dbReference type="Proteomes" id="UP000658733"/>
    </source>
</evidence>
<reference evidence="2" key="1">
    <citation type="submission" date="2020-10" db="EMBL/GenBank/DDBJ databases">
        <title>Dehalococcoides mccartyi of a TCE/Cr reducing biochatode.</title>
        <authorList>
            <person name="Matturro B."/>
        </authorList>
    </citation>
    <scope>NUCLEOTIDE SEQUENCE</scope>
    <source>
        <strain evidence="2">Bin4</strain>
    </source>
</reference>
<gene>
    <name evidence="2" type="ORF">ISP01_07570</name>
</gene>
<dbReference type="SUPFAM" id="SSF55136">
    <property type="entry name" value="Probable bacterial effector-binding domain"/>
    <property type="match status" value="1"/>
</dbReference>
<dbReference type="Gene3D" id="3.20.80.10">
    <property type="entry name" value="Regulatory factor, effector binding domain"/>
    <property type="match status" value="1"/>
</dbReference>
<dbReference type="AlphaFoldDB" id="A0A843AHM9"/>
<protein>
    <submittedName>
        <fullName evidence="2">GyrI-like domain-containing protein</fullName>
    </submittedName>
</protein>
<evidence type="ECO:0000259" key="1">
    <source>
        <dbReference type="SMART" id="SM00871"/>
    </source>
</evidence>
<organism evidence="2 3">
    <name type="scientific">Methanobrevibacter arboriphilus</name>
    <dbReference type="NCBI Taxonomy" id="39441"/>
    <lineage>
        <taxon>Archaea</taxon>
        <taxon>Methanobacteriati</taxon>
        <taxon>Methanobacteriota</taxon>
        <taxon>Methanomada group</taxon>
        <taxon>Methanobacteria</taxon>
        <taxon>Methanobacteriales</taxon>
        <taxon>Methanobacteriaceae</taxon>
        <taxon>Methanobrevibacter</taxon>
    </lineage>
</organism>
<dbReference type="RefSeq" id="WP_278523673.1">
    <property type="nucleotide sequence ID" value="NZ_JADIIN010000061.1"/>
</dbReference>
<dbReference type="InterPro" id="IPR010499">
    <property type="entry name" value="AraC_E-bd"/>
</dbReference>
<sequence>MPLVSRIEIVKKSKQPVISIKTKTKMENLPIVIGETYGKIQEYLKEIGEYPEDIPFVRYFNMDMENLEVEIGIPVYKELPGKNDIEFRYIEEMKAVYGLYQGPYQEMGETYDEIMMWIEDNGMKPTGIFLESYYNSPEDVSEDKLLTRILMPLD</sequence>
<feature type="domain" description="AraC effector-binding" evidence="1">
    <location>
        <begin position="5"/>
        <end position="154"/>
    </location>
</feature>
<dbReference type="InterPro" id="IPR029442">
    <property type="entry name" value="GyrI-like"/>
</dbReference>
<dbReference type="EMBL" id="JADIIN010000061">
    <property type="protein sequence ID" value="MBF4469251.1"/>
    <property type="molecule type" value="Genomic_DNA"/>
</dbReference>
<name>A0A843AHM9_METAZ</name>
<accession>A0A843AHM9</accession>
<dbReference type="Proteomes" id="UP000658733">
    <property type="component" value="Unassembled WGS sequence"/>
</dbReference>
<dbReference type="SMART" id="SM00871">
    <property type="entry name" value="AraC_E_bind"/>
    <property type="match status" value="1"/>
</dbReference>
<dbReference type="InterPro" id="IPR011256">
    <property type="entry name" value="Reg_factor_effector_dom_sf"/>
</dbReference>
<evidence type="ECO:0000313" key="2">
    <source>
        <dbReference type="EMBL" id="MBF4469251.1"/>
    </source>
</evidence>
<proteinExistence type="predicted"/>
<dbReference type="Pfam" id="PF06445">
    <property type="entry name" value="GyrI-like"/>
    <property type="match status" value="1"/>
</dbReference>